<dbReference type="GO" id="GO:0019239">
    <property type="term" value="F:deaminase activity"/>
    <property type="evidence" value="ECO:0007669"/>
    <property type="project" value="UniProtKB-ARBA"/>
</dbReference>
<dbReference type="GO" id="GO:0046872">
    <property type="term" value="F:metal ion binding"/>
    <property type="evidence" value="ECO:0007669"/>
    <property type="project" value="UniProtKB-KW"/>
</dbReference>
<dbReference type="InterPro" id="IPR011059">
    <property type="entry name" value="Metal-dep_hydrolase_composite"/>
</dbReference>
<protein>
    <submittedName>
        <fullName evidence="5">8-oxoguanine deaminase</fullName>
        <ecNumber evidence="5">3.5.4.32</ecNumber>
    </submittedName>
</protein>
<reference evidence="5" key="1">
    <citation type="submission" date="2019-08" db="EMBL/GenBank/DDBJ databases">
        <authorList>
            <person name="Kucharzyk K."/>
            <person name="Murdoch R.W."/>
            <person name="Higgins S."/>
            <person name="Loffler F."/>
        </authorList>
    </citation>
    <scope>NUCLEOTIDE SEQUENCE</scope>
</reference>
<evidence type="ECO:0000256" key="2">
    <source>
        <dbReference type="ARBA" id="ARBA00022801"/>
    </source>
</evidence>
<dbReference type="Gene3D" id="3.20.20.140">
    <property type="entry name" value="Metal-dependent hydrolases"/>
    <property type="match status" value="1"/>
</dbReference>
<keyword evidence="2 5" id="KW-0378">Hydrolase</keyword>
<accession>A0A644SWD4</accession>
<evidence type="ECO:0000259" key="4">
    <source>
        <dbReference type="Pfam" id="PF01979"/>
    </source>
</evidence>
<dbReference type="InterPro" id="IPR050287">
    <property type="entry name" value="MTA/SAH_deaminase"/>
</dbReference>
<dbReference type="CDD" id="cd01298">
    <property type="entry name" value="ATZ_TRZ_like"/>
    <property type="match status" value="1"/>
</dbReference>
<keyword evidence="3" id="KW-0862">Zinc</keyword>
<dbReference type="PANTHER" id="PTHR43794">
    <property type="entry name" value="AMINOHYDROLASE SSNA-RELATED"/>
    <property type="match status" value="1"/>
</dbReference>
<dbReference type="EC" id="3.5.4.32" evidence="5"/>
<sequence length="492" mass="53525">MILLRRCYRIFTGVAGAENADEKTGLEAAARAGARTGKRPEAKSAAAAIRGAAGSDLAGLDILIEGNRIAAIGRDIEAPGGAEIIDASRHVVLPGLVNTHHHFYQTLTRNIPAVQDAKLFRWLVYLYEIWKGLDPEAVYWSSMLALAELAKTGCSLTSDHHYLYPQGFGQDIPSLQFEAAARIGLRFAPTRGSMSRSKKDKGLPPDSTVQDEGFILEHSQETIRRFHDPAPDGMRKVALAPCSPFSVSEDLMRRSAELARRYGVRLHTHLAETADEDEYCLRMYGRRPLKVMEDCGFVGPDVWYAHGIFFNDRELDLLARTGTGVSHCPSSNMRLGSGICRVREMLDRGVKVSLAVDGSASNDSSDMLGEARQALLLQRVRYGSAGIGAREVLGIATRGGASMLGFEEAGRIEPGALADLALFDVMKLEYTGAHSDPVAALLFSGCDHRVDHLLVNGKFAVRSGRLAMMDEEEIRINAGKAAERLYAKAGIA</sequence>
<evidence type="ECO:0000313" key="5">
    <source>
        <dbReference type="EMBL" id="MPL58925.1"/>
    </source>
</evidence>
<dbReference type="PANTHER" id="PTHR43794:SF11">
    <property type="entry name" value="AMIDOHYDROLASE-RELATED DOMAIN-CONTAINING PROTEIN"/>
    <property type="match status" value="1"/>
</dbReference>
<proteinExistence type="predicted"/>
<dbReference type="GO" id="GO:0102127">
    <property type="term" value="F:8-oxoguanine deaminase activity"/>
    <property type="evidence" value="ECO:0007669"/>
    <property type="project" value="UniProtKB-EC"/>
</dbReference>
<dbReference type="Pfam" id="PF01979">
    <property type="entry name" value="Amidohydro_1"/>
    <property type="match status" value="1"/>
</dbReference>
<dbReference type="SUPFAM" id="SSF51556">
    <property type="entry name" value="Metallo-dependent hydrolases"/>
    <property type="match status" value="1"/>
</dbReference>
<evidence type="ECO:0000256" key="1">
    <source>
        <dbReference type="ARBA" id="ARBA00022723"/>
    </source>
</evidence>
<dbReference type="InterPro" id="IPR032466">
    <property type="entry name" value="Metal_Hydrolase"/>
</dbReference>
<dbReference type="SUPFAM" id="SSF51338">
    <property type="entry name" value="Composite domain of metallo-dependent hydrolases"/>
    <property type="match status" value="1"/>
</dbReference>
<dbReference type="AlphaFoldDB" id="A0A644SWD4"/>
<feature type="domain" description="Amidohydrolase-related" evidence="4">
    <location>
        <begin position="91"/>
        <end position="458"/>
    </location>
</feature>
<evidence type="ECO:0000256" key="3">
    <source>
        <dbReference type="ARBA" id="ARBA00022833"/>
    </source>
</evidence>
<dbReference type="EMBL" id="VSSQ01000008">
    <property type="protein sequence ID" value="MPL58925.1"/>
    <property type="molecule type" value="Genomic_DNA"/>
</dbReference>
<dbReference type="NCBIfam" id="NF006055">
    <property type="entry name" value="PRK08203.1"/>
    <property type="match status" value="1"/>
</dbReference>
<dbReference type="InterPro" id="IPR006680">
    <property type="entry name" value="Amidohydro-rel"/>
</dbReference>
<organism evidence="5">
    <name type="scientific">bioreactor metagenome</name>
    <dbReference type="NCBI Taxonomy" id="1076179"/>
    <lineage>
        <taxon>unclassified sequences</taxon>
        <taxon>metagenomes</taxon>
        <taxon>ecological metagenomes</taxon>
    </lineage>
</organism>
<keyword evidence="1" id="KW-0479">Metal-binding</keyword>
<dbReference type="FunFam" id="3.20.20.140:FF:000014">
    <property type="entry name" value="5-methylthioadenosine/S-adenosylhomocysteine deaminase"/>
    <property type="match status" value="1"/>
</dbReference>
<gene>
    <name evidence="5" type="ORF">SDC9_04471</name>
</gene>
<dbReference type="Gene3D" id="2.30.40.10">
    <property type="entry name" value="Urease, subunit C, domain 1"/>
    <property type="match status" value="1"/>
</dbReference>
<name>A0A644SWD4_9ZZZZ</name>
<comment type="caution">
    <text evidence="5">The sequence shown here is derived from an EMBL/GenBank/DDBJ whole genome shotgun (WGS) entry which is preliminary data.</text>
</comment>